<dbReference type="CDD" id="cd00555">
    <property type="entry name" value="Maf"/>
    <property type="match status" value="1"/>
</dbReference>
<evidence type="ECO:0000313" key="6">
    <source>
        <dbReference type="Proteomes" id="UP001157439"/>
    </source>
</evidence>
<comment type="similarity">
    <text evidence="4">Belongs to the Maf family. YhdE subfamily.</text>
</comment>
<keyword evidence="3 4" id="KW-0546">Nucleotide metabolism</keyword>
<feature type="site" description="Important for substrate specificity" evidence="4">
    <location>
        <position position="15"/>
    </location>
</feature>
<dbReference type="AlphaFoldDB" id="A0AA37TJ23"/>
<proteinExistence type="inferred from homology"/>
<organism evidence="5 6">
    <name type="scientific">Paraferrimonas haliotis</name>
    <dbReference type="NCBI Taxonomy" id="2013866"/>
    <lineage>
        <taxon>Bacteria</taxon>
        <taxon>Pseudomonadati</taxon>
        <taxon>Pseudomonadota</taxon>
        <taxon>Gammaproteobacteria</taxon>
        <taxon>Alteromonadales</taxon>
        <taxon>Ferrimonadaceae</taxon>
        <taxon>Paraferrimonas</taxon>
    </lineage>
</organism>
<keyword evidence="6" id="KW-1185">Reference proteome</keyword>
<keyword evidence="4" id="KW-0963">Cytoplasm</keyword>
<dbReference type="Proteomes" id="UP001157439">
    <property type="component" value="Unassembled WGS sequence"/>
</dbReference>
<dbReference type="HAMAP" id="MF_00528">
    <property type="entry name" value="Maf"/>
    <property type="match status" value="1"/>
</dbReference>
<protein>
    <recommendedName>
        <fullName evidence="4">dTTP/UTP pyrophosphatase</fullName>
        <shortName evidence="4">dTTPase/UTPase</shortName>
        <ecNumber evidence="4">3.6.1.9</ecNumber>
    </recommendedName>
    <alternativeName>
        <fullName evidence="4">Nucleoside triphosphate pyrophosphatase</fullName>
    </alternativeName>
    <alternativeName>
        <fullName evidence="4">Nucleotide pyrophosphatase</fullName>
        <shortName evidence="4">Nucleotide PPase</shortName>
    </alternativeName>
</protein>
<evidence type="ECO:0000256" key="4">
    <source>
        <dbReference type="HAMAP-Rule" id="MF_00528"/>
    </source>
</evidence>
<dbReference type="PANTHER" id="PTHR43213">
    <property type="entry name" value="BIFUNCTIONAL DTTP/UTP PYROPHOSPHATASE/METHYLTRANSFERASE PROTEIN-RELATED"/>
    <property type="match status" value="1"/>
</dbReference>
<dbReference type="PIRSF" id="PIRSF006305">
    <property type="entry name" value="Maf"/>
    <property type="match status" value="1"/>
</dbReference>
<evidence type="ECO:0000313" key="5">
    <source>
        <dbReference type="EMBL" id="GLS82357.1"/>
    </source>
</evidence>
<dbReference type="Gene3D" id="3.90.950.10">
    <property type="match status" value="1"/>
</dbReference>
<reference evidence="5 6" key="1">
    <citation type="journal article" date="2014" name="Int. J. Syst. Evol. Microbiol.">
        <title>Complete genome sequence of Corynebacterium casei LMG S-19264T (=DSM 44701T), isolated from a smear-ripened cheese.</title>
        <authorList>
            <consortium name="US DOE Joint Genome Institute (JGI-PGF)"/>
            <person name="Walter F."/>
            <person name="Albersmeier A."/>
            <person name="Kalinowski J."/>
            <person name="Ruckert C."/>
        </authorList>
    </citation>
    <scope>NUCLEOTIDE SEQUENCE [LARGE SCALE GENOMIC DNA]</scope>
    <source>
        <strain evidence="5 6">NBRC 112785</strain>
    </source>
</reference>
<dbReference type="NCBIfam" id="TIGR00172">
    <property type="entry name" value="maf"/>
    <property type="match status" value="1"/>
</dbReference>
<comment type="caution">
    <text evidence="4">Lacks conserved residue(s) required for the propagation of feature annotation.</text>
</comment>
<dbReference type="GO" id="GO:0005737">
    <property type="term" value="C:cytoplasm"/>
    <property type="evidence" value="ECO:0007669"/>
    <property type="project" value="UniProtKB-SubCell"/>
</dbReference>
<feature type="site" description="Important for substrate specificity" evidence="4">
    <location>
        <position position="157"/>
    </location>
</feature>
<dbReference type="InterPro" id="IPR003697">
    <property type="entry name" value="Maf-like"/>
</dbReference>
<evidence type="ECO:0000256" key="1">
    <source>
        <dbReference type="ARBA" id="ARBA00001968"/>
    </source>
</evidence>
<comment type="catalytic activity">
    <reaction evidence="4">
        <text>dTTP + H2O = dTMP + diphosphate + H(+)</text>
        <dbReference type="Rhea" id="RHEA:28534"/>
        <dbReference type="ChEBI" id="CHEBI:15377"/>
        <dbReference type="ChEBI" id="CHEBI:15378"/>
        <dbReference type="ChEBI" id="CHEBI:33019"/>
        <dbReference type="ChEBI" id="CHEBI:37568"/>
        <dbReference type="ChEBI" id="CHEBI:63528"/>
        <dbReference type="EC" id="3.6.1.9"/>
    </reaction>
</comment>
<sequence length="195" mass="20871">MNTSADIVLASASPRRRQLLSQLGYRFSSVSCDIDETPFSGEAPAAYVERLANEKAKAGLIHAPTTGAIVLGSDTIVVIDNCLLGKPKDAQHSAEMLTRLSGNEHQVMTAVAVTNGFKSQSVVVTTVVRFCQLTEQQIKQYWDTGEPADKAGSYGIQGIGGNFVESINGSYSSVVGLPLVETRRLVDSALEWNHG</sequence>
<comment type="caution">
    <text evidence="5">The sequence shown here is derived from an EMBL/GenBank/DDBJ whole genome shotgun (WGS) entry which is preliminary data.</text>
</comment>
<dbReference type="GO" id="GO:0047429">
    <property type="term" value="F:nucleoside triphosphate diphosphatase activity"/>
    <property type="evidence" value="ECO:0007669"/>
    <property type="project" value="UniProtKB-EC"/>
</dbReference>
<dbReference type="Pfam" id="PF02545">
    <property type="entry name" value="Maf"/>
    <property type="match status" value="1"/>
</dbReference>
<dbReference type="PANTHER" id="PTHR43213:SF5">
    <property type="entry name" value="BIFUNCTIONAL DTTP_UTP PYROPHOSPHATASE_METHYLTRANSFERASE PROTEIN-RELATED"/>
    <property type="match status" value="1"/>
</dbReference>
<dbReference type="GO" id="GO:0009117">
    <property type="term" value="P:nucleotide metabolic process"/>
    <property type="evidence" value="ECO:0007669"/>
    <property type="project" value="UniProtKB-KW"/>
</dbReference>
<dbReference type="RefSeq" id="WP_095497907.1">
    <property type="nucleotide sequence ID" value="NZ_BSPO01000001.1"/>
</dbReference>
<comment type="function">
    <text evidence="4">Nucleoside triphosphate pyrophosphatase that hydrolyzes dTTP and UTP. May have a dual role in cell division arrest and in preventing the incorporation of modified nucleotides into cellular nucleic acids.</text>
</comment>
<comment type="catalytic activity">
    <reaction evidence="4">
        <text>UTP + H2O = UMP + diphosphate + H(+)</text>
        <dbReference type="Rhea" id="RHEA:29395"/>
        <dbReference type="ChEBI" id="CHEBI:15377"/>
        <dbReference type="ChEBI" id="CHEBI:15378"/>
        <dbReference type="ChEBI" id="CHEBI:33019"/>
        <dbReference type="ChEBI" id="CHEBI:46398"/>
        <dbReference type="ChEBI" id="CHEBI:57865"/>
        <dbReference type="EC" id="3.6.1.9"/>
    </reaction>
</comment>
<feature type="site" description="Important for substrate specificity" evidence="4">
    <location>
        <position position="75"/>
    </location>
</feature>
<accession>A0AA37TJ23</accession>
<dbReference type="InterPro" id="IPR029001">
    <property type="entry name" value="ITPase-like_fam"/>
</dbReference>
<evidence type="ECO:0000256" key="3">
    <source>
        <dbReference type="ARBA" id="ARBA00023080"/>
    </source>
</evidence>
<dbReference type="SUPFAM" id="SSF52972">
    <property type="entry name" value="ITPase-like"/>
    <property type="match status" value="1"/>
</dbReference>
<dbReference type="EMBL" id="BSPO01000001">
    <property type="protein sequence ID" value="GLS82357.1"/>
    <property type="molecule type" value="Genomic_DNA"/>
</dbReference>
<dbReference type="EC" id="3.6.1.9" evidence="4"/>
<comment type="subcellular location">
    <subcellularLocation>
        <location evidence="4">Cytoplasm</location>
    </subcellularLocation>
</comment>
<feature type="active site" description="Proton acceptor" evidence="4">
    <location>
        <position position="74"/>
    </location>
</feature>
<comment type="cofactor">
    <cofactor evidence="1 4">
        <name>a divalent metal cation</name>
        <dbReference type="ChEBI" id="CHEBI:60240"/>
    </cofactor>
</comment>
<keyword evidence="2 4" id="KW-0378">Hydrolase</keyword>
<name>A0AA37TJ23_9GAMM</name>
<evidence type="ECO:0000256" key="2">
    <source>
        <dbReference type="ARBA" id="ARBA00022801"/>
    </source>
</evidence>
<gene>
    <name evidence="5" type="ORF">GCM10007894_03340</name>
</gene>